<evidence type="ECO:0000313" key="4">
    <source>
        <dbReference type="EMBL" id="KAK9941350.1"/>
    </source>
</evidence>
<protein>
    <submittedName>
        <fullName evidence="4">Uncharacterized protein</fullName>
    </submittedName>
</protein>
<keyword evidence="2" id="KW-0808">Transferase</keyword>
<dbReference type="Proteomes" id="UP001457282">
    <property type="component" value="Unassembled WGS sequence"/>
</dbReference>
<reference evidence="4 5" key="1">
    <citation type="journal article" date="2023" name="G3 (Bethesda)">
        <title>A chromosome-length genome assembly and annotation of blackberry (Rubus argutus, cv. 'Hillquist').</title>
        <authorList>
            <person name="Bruna T."/>
            <person name="Aryal R."/>
            <person name="Dudchenko O."/>
            <person name="Sargent D.J."/>
            <person name="Mead D."/>
            <person name="Buti M."/>
            <person name="Cavallini A."/>
            <person name="Hytonen T."/>
            <person name="Andres J."/>
            <person name="Pham M."/>
            <person name="Weisz D."/>
            <person name="Mascagni F."/>
            <person name="Usai G."/>
            <person name="Natali L."/>
            <person name="Bassil N."/>
            <person name="Fernandez G.E."/>
            <person name="Lomsadze A."/>
            <person name="Armour M."/>
            <person name="Olukolu B."/>
            <person name="Poorten T."/>
            <person name="Britton C."/>
            <person name="Davik J."/>
            <person name="Ashrafi H."/>
            <person name="Aiden E.L."/>
            <person name="Borodovsky M."/>
            <person name="Worthington M."/>
        </authorList>
    </citation>
    <scope>NUCLEOTIDE SEQUENCE [LARGE SCALE GENOMIC DNA]</scope>
    <source>
        <strain evidence="4">PI 553951</strain>
    </source>
</reference>
<evidence type="ECO:0000256" key="1">
    <source>
        <dbReference type="ARBA" id="ARBA00009861"/>
    </source>
</evidence>
<proteinExistence type="inferred from homology"/>
<dbReference type="Pfam" id="PF02458">
    <property type="entry name" value="Transferase"/>
    <property type="match status" value="1"/>
</dbReference>
<gene>
    <name evidence="4" type="ORF">M0R45_017956</name>
</gene>
<dbReference type="Gene3D" id="3.30.559.10">
    <property type="entry name" value="Chloramphenicol acetyltransferase-like domain"/>
    <property type="match status" value="1"/>
</dbReference>
<dbReference type="GO" id="GO:0016747">
    <property type="term" value="F:acyltransferase activity, transferring groups other than amino-acyl groups"/>
    <property type="evidence" value="ECO:0007669"/>
    <property type="project" value="TreeGrafter"/>
</dbReference>
<comment type="caution">
    <text evidence="4">The sequence shown here is derived from an EMBL/GenBank/DDBJ whole genome shotgun (WGS) entry which is preliminary data.</text>
</comment>
<accession>A0AAW1XZ57</accession>
<name>A0AAW1XZ57_RUBAR</name>
<dbReference type="PANTHER" id="PTHR31642">
    <property type="entry name" value="TRICHOTHECENE 3-O-ACETYLTRANSFERASE"/>
    <property type="match status" value="1"/>
</dbReference>
<evidence type="ECO:0000256" key="2">
    <source>
        <dbReference type="ARBA" id="ARBA00022679"/>
    </source>
</evidence>
<keyword evidence="3" id="KW-0012">Acyltransferase</keyword>
<evidence type="ECO:0000256" key="3">
    <source>
        <dbReference type="ARBA" id="ARBA00023315"/>
    </source>
</evidence>
<dbReference type="InterPro" id="IPR023213">
    <property type="entry name" value="CAT-like_dom_sf"/>
</dbReference>
<dbReference type="PANTHER" id="PTHR31642:SF11">
    <property type="entry name" value="SHIKIMATE O-HYDROXYCINNAMOYLTRANSFERASE"/>
    <property type="match status" value="1"/>
</dbReference>
<organism evidence="4 5">
    <name type="scientific">Rubus argutus</name>
    <name type="common">Southern blackberry</name>
    <dbReference type="NCBI Taxonomy" id="59490"/>
    <lineage>
        <taxon>Eukaryota</taxon>
        <taxon>Viridiplantae</taxon>
        <taxon>Streptophyta</taxon>
        <taxon>Embryophyta</taxon>
        <taxon>Tracheophyta</taxon>
        <taxon>Spermatophyta</taxon>
        <taxon>Magnoliopsida</taxon>
        <taxon>eudicotyledons</taxon>
        <taxon>Gunneridae</taxon>
        <taxon>Pentapetalae</taxon>
        <taxon>rosids</taxon>
        <taxon>fabids</taxon>
        <taxon>Rosales</taxon>
        <taxon>Rosaceae</taxon>
        <taxon>Rosoideae</taxon>
        <taxon>Rosoideae incertae sedis</taxon>
        <taxon>Rubus</taxon>
    </lineage>
</organism>
<dbReference type="InterPro" id="IPR050317">
    <property type="entry name" value="Plant_Fungal_Acyltransferase"/>
</dbReference>
<evidence type="ECO:0000313" key="5">
    <source>
        <dbReference type="Proteomes" id="UP001457282"/>
    </source>
</evidence>
<dbReference type="EMBL" id="JBEDUW010000003">
    <property type="protein sequence ID" value="KAK9941350.1"/>
    <property type="molecule type" value="Genomic_DNA"/>
</dbReference>
<comment type="similarity">
    <text evidence="1">Belongs to the plant acyltransferase family.</text>
</comment>
<dbReference type="AlphaFoldDB" id="A0AAW1XZ57"/>
<keyword evidence="5" id="KW-1185">Reference proteome</keyword>
<sequence>MDYEYLRSALDYLELQQTHHHLSTLARAAHYYKSPNLGITSWVMLPIYDADFGWGRPVFMERGGLSHEGKAYMAPSASDDGSFSLAISLQSRHMKSFSKLIYDL</sequence>